<evidence type="ECO:0000256" key="1">
    <source>
        <dbReference type="SAM" id="Phobius"/>
    </source>
</evidence>
<dbReference type="Pfam" id="PF13640">
    <property type="entry name" value="2OG-FeII_Oxy_3"/>
    <property type="match status" value="1"/>
</dbReference>
<dbReference type="InterPro" id="IPR044862">
    <property type="entry name" value="Pro_4_hyd_alph_FE2OG_OXY"/>
</dbReference>
<reference evidence="3" key="1">
    <citation type="submission" date="2021-11" db="EMBL/GenBank/DDBJ databases">
        <authorList>
            <consortium name="Genoscope - CEA"/>
            <person name="William W."/>
        </authorList>
    </citation>
    <scope>NUCLEOTIDE SEQUENCE</scope>
</reference>
<dbReference type="Gene3D" id="2.60.120.620">
    <property type="entry name" value="q2cbj1_9rhob like domain"/>
    <property type="match status" value="1"/>
</dbReference>
<evidence type="ECO:0000259" key="2">
    <source>
        <dbReference type="Pfam" id="PF13640"/>
    </source>
</evidence>
<name>A0A8J2T244_9STRA</name>
<organism evidence="3 4">
    <name type="scientific">Pelagomonas calceolata</name>
    <dbReference type="NCBI Taxonomy" id="35677"/>
    <lineage>
        <taxon>Eukaryota</taxon>
        <taxon>Sar</taxon>
        <taxon>Stramenopiles</taxon>
        <taxon>Ochrophyta</taxon>
        <taxon>Pelagophyceae</taxon>
        <taxon>Pelagomonadales</taxon>
        <taxon>Pelagomonadaceae</taxon>
        <taxon>Pelagomonas</taxon>
    </lineage>
</organism>
<comment type="caution">
    <text evidence="3">The sequence shown here is derived from an EMBL/GenBank/DDBJ whole genome shotgun (WGS) entry which is preliminary data.</text>
</comment>
<keyword evidence="1" id="KW-0472">Membrane</keyword>
<keyword evidence="1" id="KW-1133">Transmembrane helix</keyword>
<feature type="transmembrane region" description="Helical" evidence="1">
    <location>
        <begin position="20"/>
        <end position="42"/>
    </location>
</feature>
<dbReference type="Proteomes" id="UP000789595">
    <property type="component" value="Unassembled WGS sequence"/>
</dbReference>
<gene>
    <name evidence="3" type="ORF">PECAL_6P06640</name>
</gene>
<evidence type="ECO:0000313" key="4">
    <source>
        <dbReference type="Proteomes" id="UP000789595"/>
    </source>
</evidence>
<dbReference type="OrthoDB" id="200726at2759"/>
<protein>
    <recommendedName>
        <fullName evidence="2">Prolyl 4-hydroxylase alpha subunit Fe(2+) 2OG dioxygenase domain-containing protein</fullName>
    </recommendedName>
</protein>
<dbReference type="EMBL" id="CAKKNE010000006">
    <property type="protein sequence ID" value="CAH0379063.1"/>
    <property type="molecule type" value="Genomic_DNA"/>
</dbReference>
<keyword evidence="4" id="KW-1185">Reference proteome</keyword>
<proteinExistence type="predicted"/>
<feature type="domain" description="Prolyl 4-hydroxylase alpha subunit Fe(2+) 2OG dioxygenase" evidence="2">
    <location>
        <begin position="199"/>
        <end position="271"/>
    </location>
</feature>
<accession>A0A8J2T244</accession>
<evidence type="ECO:0000313" key="3">
    <source>
        <dbReference type="EMBL" id="CAH0379063.1"/>
    </source>
</evidence>
<sequence>MKGHERDPRWSRRRRDTCILWSLGIGALVTLLWLTVFMTLLLTTGDQVFRRRYPRLAPHPFALVFGADGASALARKIASRPPDAHESDVASVAHSIDGRRIVVVDGAISEKARAHVADTYVKLTGSRAESGWSREKASDASVEGNAMAKDLPYTECGAGAGLDAVRAIAPHFFDQCSPLRPIWATRCTVYAQNFADVDEAHEDRNHDGDAFSVTAIWYPHERWHPHWGGETVFLSDSGGGEDAELLLPVLPKPARLVMFDSEQPHMSKPPTVIAEPFAPPVLNHVPSTRTQGNRFAVVTRALCGRKTSKELVAEYGTDGYLSRHQAQSMFEELDVGASHEQATRLMGANQRASAADLDRLFRVPSTADMHERVSLRGSLPAHR</sequence>
<dbReference type="AlphaFoldDB" id="A0A8J2T244"/>
<keyword evidence="1" id="KW-0812">Transmembrane</keyword>